<keyword evidence="8" id="KW-1185">Reference proteome</keyword>
<dbReference type="GO" id="GO:0005737">
    <property type="term" value="C:cytoplasm"/>
    <property type="evidence" value="ECO:0007669"/>
    <property type="project" value="UniProtKB-SubCell"/>
</dbReference>
<dbReference type="OMA" id="RDWRNTG"/>
<evidence type="ECO:0000256" key="1">
    <source>
        <dbReference type="ARBA" id="ARBA00004496"/>
    </source>
</evidence>
<evidence type="ECO:0000313" key="7">
    <source>
        <dbReference type="EMBL" id="KAG8464614.1"/>
    </source>
</evidence>
<comment type="similarity">
    <text evidence="2">Belongs to the DNAAF3 family.</text>
</comment>
<feature type="compositionally biased region" description="Low complexity" evidence="5">
    <location>
        <begin position="529"/>
        <end position="538"/>
    </location>
</feature>
<evidence type="ECO:0000256" key="4">
    <source>
        <dbReference type="ARBA" id="ARBA00022794"/>
    </source>
</evidence>
<dbReference type="GO" id="GO:0070286">
    <property type="term" value="P:axonemal dynein complex assembly"/>
    <property type="evidence" value="ECO:0007669"/>
    <property type="project" value="InterPro"/>
</dbReference>
<keyword evidence="4" id="KW-0970">Cilium biogenesis/degradation</keyword>
<name>A0A8J5XQ12_DIALT</name>
<dbReference type="GO" id="GO:0044458">
    <property type="term" value="P:motile cilium assembly"/>
    <property type="evidence" value="ECO:0007669"/>
    <property type="project" value="TreeGrafter"/>
</dbReference>
<comment type="subcellular location">
    <subcellularLocation>
        <location evidence="1">Cytoplasm</location>
    </subcellularLocation>
</comment>
<reference evidence="7" key="1">
    <citation type="submission" date="2021-05" db="EMBL/GenBank/DDBJ databases">
        <title>The genome of the haptophyte Pavlova lutheri (Diacronema luteri, Pavlovales) - a model for lipid biosynthesis in eukaryotic algae.</title>
        <authorList>
            <person name="Hulatt C.J."/>
            <person name="Posewitz M.C."/>
        </authorList>
    </citation>
    <scope>NUCLEOTIDE SEQUENCE</scope>
    <source>
        <strain evidence="7">NIVA-4/92</strain>
    </source>
</reference>
<accession>A0A8J5XQ12</accession>
<dbReference type="InterPro" id="IPR027974">
    <property type="entry name" value="DUF4470"/>
</dbReference>
<evidence type="ECO:0000313" key="8">
    <source>
        <dbReference type="Proteomes" id="UP000751190"/>
    </source>
</evidence>
<dbReference type="InterPro" id="IPR039304">
    <property type="entry name" value="DNAAF3"/>
</dbReference>
<dbReference type="EMBL" id="JAGTXO010000012">
    <property type="protein sequence ID" value="KAG8464614.1"/>
    <property type="molecule type" value="Genomic_DNA"/>
</dbReference>
<dbReference type="Pfam" id="PF08265">
    <property type="entry name" value="YL1_C"/>
    <property type="match status" value="1"/>
</dbReference>
<evidence type="ECO:0000259" key="6">
    <source>
        <dbReference type="SMART" id="SM00993"/>
    </source>
</evidence>
<dbReference type="SMART" id="SM00993">
    <property type="entry name" value="YL1_C"/>
    <property type="match status" value="1"/>
</dbReference>
<feature type="domain" description="Vps72/YL1 C-terminal" evidence="6">
    <location>
        <begin position="596"/>
        <end position="625"/>
    </location>
</feature>
<evidence type="ECO:0000256" key="5">
    <source>
        <dbReference type="SAM" id="MobiDB-lite"/>
    </source>
</evidence>
<evidence type="ECO:0000256" key="2">
    <source>
        <dbReference type="ARBA" id="ARBA00010449"/>
    </source>
</evidence>
<proteinExistence type="inferred from homology"/>
<dbReference type="AlphaFoldDB" id="A0A8J5XQ12"/>
<dbReference type="PANTHER" id="PTHR22118:SF14">
    <property type="entry name" value="DYNEIN AXONEMAL ASSEMBLY FACTOR 3"/>
    <property type="match status" value="1"/>
</dbReference>
<dbReference type="Proteomes" id="UP000751190">
    <property type="component" value="Unassembled WGS sequence"/>
</dbReference>
<sequence length="693" mass="74596">MALQLPGTGPHRFWGFSPAYDVRDAACGAGAPADADAKHVSFLICPADVRHVLQTLANARASERSGACELSFHVYEEHPEQLARHLLLLSVALDFELPRRERAEMFLEVMGNTMLRERTAQYVAARARELRILLARETGPLALHVDLSCLKMKERDALEQVLGTWADNVEFDVERLRDERLRGFYKDRYDVRRNVLDWDYSMGLVETAPIIHRVHFREWRMNGLAYEVRDAAYCAPNRSLASAAAGRQRGVSVLKRGFWGDVVNTPYAPVGVECADRRFFEKRSDQMVKTACDVAYFNVVGWFTQLETGRAFELRKEDFDDFAYGASVGSAGLVRGFLRSDQPGPRPREQAAAAFEEIAEGDEALSAEASAAKLALDAANEERARRELAARRRALLPRFCVVLHTGRPLDVFARARLAGACAHVHVASHAAHLLAAPMARLLAERATVAVESARFLCEVHKEAKQRLARKLVELGERAGLAPVKPAAEVNGQHDSLVIFGFERAHEDARRAAATLRYGPSVGADGGVTAQDGAPAADGGADGAGGAPAADGADDAVAEAPDAAEAPAVVPVRPHAQAASRAPAEVPTDPIGAPTARVCAVTGLPAKYRDPKTGYFYANAHAFKELRARHAAETALATGTAAAAPSSEPAAAATTPATLAAAPAALAEDDVIRPRHPPLVLSSGGATRRLNKVA</sequence>
<dbReference type="InterPro" id="IPR013272">
    <property type="entry name" value="Vps72/YL1_C"/>
</dbReference>
<keyword evidence="3" id="KW-0963">Cytoplasm</keyword>
<protein>
    <recommendedName>
        <fullName evidence="6">Vps72/YL1 C-terminal domain-containing protein</fullName>
    </recommendedName>
</protein>
<dbReference type="Pfam" id="PF14737">
    <property type="entry name" value="DUF4470"/>
    <property type="match status" value="1"/>
</dbReference>
<evidence type="ECO:0000256" key="3">
    <source>
        <dbReference type="ARBA" id="ARBA00022490"/>
    </source>
</evidence>
<feature type="region of interest" description="Disordered" evidence="5">
    <location>
        <begin position="520"/>
        <end position="591"/>
    </location>
</feature>
<organism evidence="7 8">
    <name type="scientific">Diacronema lutheri</name>
    <name type="common">Unicellular marine alga</name>
    <name type="synonym">Monochrysis lutheri</name>
    <dbReference type="NCBI Taxonomy" id="2081491"/>
    <lineage>
        <taxon>Eukaryota</taxon>
        <taxon>Haptista</taxon>
        <taxon>Haptophyta</taxon>
        <taxon>Pavlovophyceae</taxon>
        <taxon>Pavlovales</taxon>
        <taxon>Pavlovaceae</taxon>
        <taxon>Diacronema</taxon>
    </lineage>
</organism>
<dbReference type="InterPro" id="IPR028235">
    <property type="entry name" value="DNAAF3_C"/>
</dbReference>
<feature type="region of interest" description="Disordered" evidence="5">
    <location>
        <begin position="674"/>
        <end position="693"/>
    </location>
</feature>
<feature type="compositionally biased region" description="Low complexity" evidence="5">
    <location>
        <begin position="557"/>
        <end position="578"/>
    </location>
</feature>
<gene>
    <name evidence="7" type="ORF">KFE25_009982</name>
</gene>
<dbReference type="Pfam" id="PF14740">
    <property type="entry name" value="DUF4471"/>
    <property type="match status" value="1"/>
</dbReference>
<dbReference type="OrthoDB" id="538817at2759"/>
<comment type="caution">
    <text evidence="7">The sequence shown here is derived from an EMBL/GenBank/DDBJ whole genome shotgun (WGS) entry which is preliminary data.</text>
</comment>
<dbReference type="PANTHER" id="PTHR22118">
    <property type="entry name" value="DYNEIN ASSEMBLY FACTOR 3, AXONEMAL"/>
    <property type="match status" value="1"/>
</dbReference>